<evidence type="ECO:0000313" key="15">
    <source>
        <dbReference type="Proteomes" id="UP000682739"/>
    </source>
</evidence>
<keyword evidence="5 12" id="KW-1133">Transmembrane helix</keyword>
<evidence type="ECO:0000256" key="12">
    <source>
        <dbReference type="SAM" id="Phobius"/>
    </source>
</evidence>
<keyword evidence="11" id="KW-0413">Isomerase</keyword>
<dbReference type="PANTHER" id="PTHR47529:SF1">
    <property type="entry name" value="PERIPLASMIC CHAPERONE PPID"/>
    <property type="match status" value="1"/>
</dbReference>
<evidence type="ECO:0000256" key="5">
    <source>
        <dbReference type="ARBA" id="ARBA00022989"/>
    </source>
</evidence>
<evidence type="ECO:0000256" key="9">
    <source>
        <dbReference type="ARBA" id="ARBA00040743"/>
    </source>
</evidence>
<name>A0A975DBM3_9GAMM</name>
<keyword evidence="4 12" id="KW-0812">Transmembrane</keyword>
<evidence type="ECO:0000313" key="14">
    <source>
        <dbReference type="EMBL" id="QTH63878.1"/>
    </source>
</evidence>
<evidence type="ECO:0000256" key="4">
    <source>
        <dbReference type="ARBA" id="ARBA00022692"/>
    </source>
</evidence>
<dbReference type="Pfam" id="PF00639">
    <property type="entry name" value="Rotamase"/>
    <property type="match status" value="1"/>
</dbReference>
<evidence type="ECO:0000256" key="7">
    <source>
        <dbReference type="ARBA" id="ARBA00023186"/>
    </source>
</evidence>
<dbReference type="PANTHER" id="PTHR47529">
    <property type="entry name" value="PEPTIDYL-PROLYL CIS-TRANS ISOMERASE D"/>
    <property type="match status" value="1"/>
</dbReference>
<evidence type="ECO:0000259" key="13">
    <source>
        <dbReference type="PROSITE" id="PS50198"/>
    </source>
</evidence>
<dbReference type="GO" id="GO:0005886">
    <property type="term" value="C:plasma membrane"/>
    <property type="evidence" value="ECO:0007669"/>
    <property type="project" value="UniProtKB-SubCell"/>
</dbReference>
<dbReference type="Pfam" id="PF13624">
    <property type="entry name" value="SurA_N_3"/>
    <property type="match status" value="1"/>
</dbReference>
<proteinExistence type="inferred from homology"/>
<evidence type="ECO:0000256" key="10">
    <source>
        <dbReference type="ARBA" id="ARBA00042775"/>
    </source>
</evidence>
<keyword evidence="7" id="KW-0143">Chaperone</keyword>
<evidence type="ECO:0000256" key="1">
    <source>
        <dbReference type="ARBA" id="ARBA00004382"/>
    </source>
</evidence>
<sequence length="621" mass="68534">MLERIREGSQGIAAKIILGLVILTFAISGIGSYINSKADTALATVNGVEITQSAVEEAYQNETNRMKSQFGEVIDQLLADENYVANLRQGVLDRLIVQELQRQQAKDLGIRVSDEQIKKAIVAMPNFQRAGQFDNDIYLAVLRQAGFQPSQFRDYLREEMVRSQYNSAIMGSEFVLNHEKNYYSELANQVRTFKQLTVSASELVSQVNVEQADLEAYFEANKDNFKTQEKIALEYIMIDADLLADKVAVTESDLNDYYELNINEYTTPERRRISHILVEAADDAEQRIKEIKAKLDNGSSFEELAKEYSEDSFSAENGGDLEWFEAGLFGEAFDNAVAGLENVGDVSNAFESESGFHIVKLTEFQESVVQNFADVKDSIEEQFKQSKIDELYIEAQTKVSQLAFEMPDTLVEAAEEAGLELKTTAKITYNEIQSLLSNPVAVNKAFDEEFIGEGLNSDLIEIDDTRSVVFRVTEHEPARSQSLDEVKEMVTAAVTREKAAELAVAKANELAESIKAGTAVDSLASDNVVTVASFDEVGRFDSQVNAQVRDAVFDLHKPVDGVVVDTVELSTGDAVVIALSSVATKDAAVEEPMANQLLSVVSRQATAALIEASKANADITK</sequence>
<dbReference type="GO" id="GO:0003755">
    <property type="term" value="F:peptidyl-prolyl cis-trans isomerase activity"/>
    <property type="evidence" value="ECO:0007669"/>
    <property type="project" value="UniProtKB-KW"/>
</dbReference>
<dbReference type="InterPro" id="IPR027304">
    <property type="entry name" value="Trigger_fact/SurA_dom_sf"/>
</dbReference>
<dbReference type="RefSeq" id="WP_208831933.1">
    <property type="nucleotide sequence ID" value="NZ_CP072110.1"/>
</dbReference>
<comment type="subcellular location">
    <subcellularLocation>
        <location evidence="1">Cell inner membrane</location>
        <topology evidence="1">Single-pass type II membrane protein</topology>
        <orientation evidence="1">Periplasmic side</orientation>
    </subcellularLocation>
</comment>
<keyword evidence="3" id="KW-0997">Cell inner membrane</keyword>
<dbReference type="Gene3D" id="1.10.4030.10">
    <property type="entry name" value="Porin chaperone SurA, peptide-binding domain"/>
    <property type="match status" value="1"/>
</dbReference>
<organism evidence="14 15">
    <name type="scientific">Psychrosphaera ytuae</name>
    <dbReference type="NCBI Taxonomy" id="2820710"/>
    <lineage>
        <taxon>Bacteria</taxon>
        <taxon>Pseudomonadati</taxon>
        <taxon>Pseudomonadota</taxon>
        <taxon>Gammaproteobacteria</taxon>
        <taxon>Alteromonadales</taxon>
        <taxon>Pseudoalteromonadaceae</taxon>
        <taxon>Psychrosphaera</taxon>
    </lineage>
</organism>
<dbReference type="Gene3D" id="3.10.50.40">
    <property type="match status" value="1"/>
</dbReference>
<evidence type="ECO:0000256" key="6">
    <source>
        <dbReference type="ARBA" id="ARBA00023136"/>
    </source>
</evidence>
<dbReference type="InterPro" id="IPR052029">
    <property type="entry name" value="PpiD_chaperone"/>
</dbReference>
<dbReference type="KEGG" id="psym:J1N51_14430"/>
<keyword evidence="2" id="KW-1003">Cell membrane</keyword>
<reference evidence="14" key="1">
    <citation type="submission" date="2021-03" db="EMBL/GenBank/DDBJ databases">
        <title>Description of Psychrosphaera ytuae sp. nov. isolated from deep sea sediment of South China Sea.</title>
        <authorList>
            <person name="Zhang J."/>
            <person name="Xu X.-D."/>
        </authorList>
    </citation>
    <scope>NUCLEOTIDE SEQUENCE</scope>
    <source>
        <strain evidence="14">MTZ26</strain>
    </source>
</reference>
<feature type="transmembrane region" description="Helical" evidence="12">
    <location>
        <begin position="12"/>
        <end position="34"/>
    </location>
</feature>
<keyword evidence="15" id="KW-1185">Reference proteome</keyword>
<comment type="similarity">
    <text evidence="8">Belongs to the PpiD chaperone family.</text>
</comment>
<dbReference type="SUPFAM" id="SSF109998">
    <property type="entry name" value="Triger factor/SurA peptide-binding domain-like"/>
    <property type="match status" value="1"/>
</dbReference>
<dbReference type="Proteomes" id="UP000682739">
    <property type="component" value="Chromosome"/>
</dbReference>
<keyword evidence="11" id="KW-0697">Rotamase</keyword>
<dbReference type="SUPFAM" id="SSF54534">
    <property type="entry name" value="FKBP-like"/>
    <property type="match status" value="1"/>
</dbReference>
<gene>
    <name evidence="14" type="ORF">J1N51_14430</name>
</gene>
<evidence type="ECO:0000256" key="11">
    <source>
        <dbReference type="PROSITE-ProRule" id="PRU00278"/>
    </source>
</evidence>
<dbReference type="PROSITE" id="PS50198">
    <property type="entry name" value="PPIC_PPIASE_2"/>
    <property type="match status" value="1"/>
</dbReference>
<evidence type="ECO:0000256" key="2">
    <source>
        <dbReference type="ARBA" id="ARBA00022475"/>
    </source>
</evidence>
<dbReference type="AlphaFoldDB" id="A0A975DBM3"/>
<protein>
    <recommendedName>
        <fullName evidence="9">Periplasmic chaperone PpiD</fullName>
    </recommendedName>
    <alternativeName>
        <fullName evidence="10">Periplasmic folding chaperone</fullName>
    </alternativeName>
</protein>
<dbReference type="InterPro" id="IPR046357">
    <property type="entry name" value="PPIase_dom_sf"/>
</dbReference>
<dbReference type="InterPro" id="IPR000297">
    <property type="entry name" value="PPIase_PpiC"/>
</dbReference>
<accession>A0A975DBM3</accession>
<keyword evidence="6 12" id="KW-0472">Membrane</keyword>
<evidence type="ECO:0000256" key="8">
    <source>
        <dbReference type="ARBA" id="ARBA00038408"/>
    </source>
</evidence>
<feature type="domain" description="PpiC" evidence="13">
    <location>
        <begin position="268"/>
        <end position="363"/>
    </location>
</feature>
<evidence type="ECO:0000256" key="3">
    <source>
        <dbReference type="ARBA" id="ARBA00022519"/>
    </source>
</evidence>
<dbReference type="EMBL" id="CP072110">
    <property type="protein sequence ID" value="QTH63878.1"/>
    <property type="molecule type" value="Genomic_DNA"/>
</dbReference>